<name>A0A4S8K9E8_MUSBA</name>
<gene>
    <name evidence="2" type="ORF">C4D60_Mb04t03600</name>
</gene>
<evidence type="ECO:0000313" key="2">
    <source>
        <dbReference type="EMBL" id="THU71642.1"/>
    </source>
</evidence>
<dbReference type="PROSITE" id="PS51257">
    <property type="entry name" value="PROKAR_LIPOPROTEIN"/>
    <property type="match status" value="1"/>
</dbReference>
<keyword evidence="1" id="KW-0732">Signal</keyword>
<keyword evidence="3" id="KW-1185">Reference proteome</keyword>
<dbReference type="Proteomes" id="UP000317650">
    <property type="component" value="Chromosome 4"/>
</dbReference>
<organism evidence="2 3">
    <name type="scientific">Musa balbisiana</name>
    <name type="common">Banana</name>
    <dbReference type="NCBI Taxonomy" id="52838"/>
    <lineage>
        <taxon>Eukaryota</taxon>
        <taxon>Viridiplantae</taxon>
        <taxon>Streptophyta</taxon>
        <taxon>Embryophyta</taxon>
        <taxon>Tracheophyta</taxon>
        <taxon>Spermatophyta</taxon>
        <taxon>Magnoliopsida</taxon>
        <taxon>Liliopsida</taxon>
        <taxon>Zingiberales</taxon>
        <taxon>Musaceae</taxon>
        <taxon>Musa</taxon>
    </lineage>
</organism>
<dbReference type="EMBL" id="PYDT01000001">
    <property type="protein sequence ID" value="THU71642.1"/>
    <property type="molecule type" value="Genomic_DNA"/>
</dbReference>
<proteinExistence type="predicted"/>
<dbReference type="AlphaFoldDB" id="A0A4S8K9E8"/>
<evidence type="ECO:0000256" key="1">
    <source>
        <dbReference type="SAM" id="SignalP"/>
    </source>
</evidence>
<protein>
    <submittedName>
        <fullName evidence="2">Uncharacterized protein</fullName>
    </submittedName>
</protein>
<sequence length="76" mass="7654">MAGAKMAVVAFLLVSVLVASTVPAATAFGCFPDCYNRCANGDIGNVACSTMCSQACIVPKTLPDGTDLATLFPGGH</sequence>
<reference evidence="2 3" key="1">
    <citation type="journal article" date="2019" name="Nat. Plants">
        <title>Genome sequencing of Musa balbisiana reveals subgenome evolution and function divergence in polyploid bananas.</title>
        <authorList>
            <person name="Yao X."/>
        </authorList>
    </citation>
    <scope>NUCLEOTIDE SEQUENCE [LARGE SCALE GENOMIC DNA]</scope>
    <source>
        <strain evidence="3">cv. DH-PKW</strain>
        <tissue evidence="2">Leaves</tissue>
    </source>
</reference>
<comment type="caution">
    <text evidence="2">The sequence shown here is derived from an EMBL/GenBank/DDBJ whole genome shotgun (WGS) entry which is preliminary data.</text>
</comment>
<accession>A0A4S8K9E8</accession>
<evidence type="ECO:0000313" key="3">
    <source>
        <dbReference type="Proteomes" id="UP000317650"/>
    </source>
</evidence>
<feature type="chain" id="PRO_5020248847" evidence="1">
    <location>
        <begin position="28"/>
        <end position="76"/>
    </location>
</feature>
<feature type="signal peptide" evidence="1">
    <location>
        <begin position="1"/>
        <end position="27"/>
    </location>
</feature>